<dbReference type="PROSITE" id="PS50158">
    <property type="entry name" value="ZF_CCHC"/>
    <property type="match status" value="1"/>
</dbReference>
<keyword evidence="4" id="KW-1185">Reference proteome</keyword>
<dbReference type="Gene3D" id="4.10.60.10">
    <property type="entry name" value="Zinc finger, CCHC-type"/>
    <property type="match status" value="1"/>
</dbReference>
<dbReference type="InterPro" id="IPR001878">
    <property type="entry name" value="Znf_CCHC"/>
</dbReference>
<dbReference type="SMART" id="SM00343">
    <property type="entry name" value="ZnF_C2HC"/>
    <property type="match status" value="2"/>
</dbReference>
<proteinExistence type="predicted"/>
<dbReference type="GO" id="GO:0003676">
    <property type="term" value="F:nucleic acid binding"/>
    <property type="evidence" value="ECO:0007669"/>
    <property type="project" value="InterPro"/>
</dbReference>
<name>A0A663F4B9_AQUCH</name>
<dbReference type="InParanoid" id="A0A663F4B9"/>
<protein>
    <recommendedName>
        <fullName evidence="2">CCHC-type domain-containing protein</fullName>
    </recommendedName>
</protein>
<evidence type="ECO:0000256" key="1">
    <source>
        <dbReference type="PROSITE-ProRule" id="PRU00047"/>
    </source>
</evidence>
<reference evidence="3" key="2">
    <citation type="submission" date="2025-09" db="UniProtKB">
        <authorList>
            <consortium name="Ensembl"/>
        </authorList>
    </citation>
    <scope>IDENTIFICATION</scope>
</reference>
<sequence length="88" mass="9944">MKVSKFEKKRVPYTKVIQRLNEPYQDFLEKNICFGCGGSGHIRSQCPSVSRANLGRTPNSDQQRSCFRCGNLGHLAKNLAQNMARGRD</sequence>
<dbReference type="SUPFAM" id="SSF57756">
    <property type="entry name" value="Retrovirus zinc finger-like domains"/>
    <property type="match status" value="1"/>
</dbReference>
<dbReference type="Pfam" id="PF00098">
    <property type="entry name" value="zf-CCHC"/>
    <property type="match status" value="2"/>
</dbReference>
<keyword evidence="1" id="KW-0479">Metal-binding</keyword>
<dbReference type="AlphaFoldDB" id="A0A663F4B9"/>
<reference evidence="3" key="1">
    <citation type="submission" date="2025-08" db="UniProtKB">
        <authorList>
            <consortium name="Ensembl"/>
        </authorList>
    </citation>
    <scope>IDENTIFICATION</scope>
</reference>
<evidence type="ECO:0000313" key="4">
    <source>
        <dbReference type="Proteomes" id="UP000472275"/>
    </source>
</evidence>
<organism evidence="3 4">
    <name type="scientific">Aquila chrysaetos chrysaetos</name>
    <dbReference type="NCBI Taxonomy" id="223781"/>
    <lineage>
        <taxon>Eukaryota</taxon>
        <taxon>Metazoa</taxon>
        <taxon>Chordata</taxon>
        <taxon>Craniata</taxon>
        <taxon>Vertebrata</taxon>
        <taxon>Euteleostomi</taxon>
        <taxon>Archelosauria</taxon>
        <taxon>Archosauria</taxon>
        <taxon>Dinosauria</taxon>
        <taxon>Saurischia</taxon>
        <taxon>Theropoda</taxon>
        <taxon>Coelurosauria</taxon>
        <taxon>Aves</taxon>
        <taxon>Neognathae</taxon>
        <taxon>Neoaves</taxon>
        <taxon>Telluraves</taxon>
        <taxon>Accipitrimorphae</taxon>
        <taxon>Accipitriformes</taxon>
        <taxon>Accipitridae</taxon>
        <taxon>Accipitrinae</taxon>
        <taxon>Aquila</taxon>
    </lineage>
</organism>
<accession>A0A663F4B9</accession>
<dbReference type="GeneTree" id="ENSGT00990000213072"/>
<dbReference type="GO" id="GO:0008270">
    <property type="term" value="F:zinc ion binding"/>
    <property type="evidence" value="ECO:0007669"/>
    <property type="project" value="UniProtKB-KW"/>
</dbReference>
<evidence type="ECO:0000259" key="2">
    <source>
        <dbReference type="PROSITE" id="PS50158"/>
    </source>
</evidence>
<feature type="domain" description="CCHC-type" evidence="2">
    <location>
        <begin position="33"/>
        <end position="48"/>
    </location>
</feature>
<keyword evidence="1" id="KW-0863">Zinc-finger</keyword>
<keyword evidence="1" id="KW-0862">Zinc</keyword>
<dbReference type="InterPro" id="IPR036875">
    <property type="entry name" value="Znf_CCHC_sf"/>
</dbReference>
<evidence type="ECO:0000313" key="3">
    <source>
        <dbReference type="Ensembl" id="ENSACCP00020018621.1"/>
    </source>
</evidence>
<dbReference type="Ensembl" id="ENSACCT00020019440.1">
    <property type="protein sequence ID" value="ENSACCP00020018621.1"/>
    <property type="gene ID" value="ENSACCG00020012808.1"/>
</dbReference>
<dbReference type="Proteomes" id="UP000472275">
    <property type="component" value="Unassembled WGS sequence"/>
</dbReference>